<accession>A0ABC9TQ72</accession>
<name>A0ABC9TQ72_CLOSY</name>
<gene>
    <name evidence="1" type="ORF">CLOSYM_04985</name>
</gene>
<protein>
    <submittedName>
        <fullName evidence="1">Uncharacterized protein</fullName>
    </submittedName>
</protein>
<comment type="caution">
    <text evidence="1">The sequence shown here is derived from an EMBL/GenBank/DDBJ whole genome shotgun (WGS) entry which is preliminary data.</text>
</comment>
<organism evidence="1 2">
    <name type="scientific">[Clostridium] symbiosum ATCC 14940</name>
    <dbReference type="NCBI Taxonomy" id="411472"/>
    <lineage>
        <taxon>Bacteria</taxon>
        <taxon>Bacillati</taxon>
        <taxon>Bacillota</taxon>
        <taxon>Clostridia</taxon>
        <taxon>Lachnospirales</taxon>
        <taxon>Lachnospiraceae</taxon>
        <taxon>Otoolea</taxon>
    </lineage>
</organism>
<dbReference type="EMBL" id="AWSU01000399">
    <property type="protein sequence ID" value="ERI73325.1"/>
    <property type="molecule type" value="Genomic_DNA"/>
</dbReference>
<dbReference type="Proteomes" id="UP000016491">
    <property type="component" value="Unassembled WGS sequence"/>
</dbReference>
<evidence type="ECO:0000313" key="2">
    <source>
        <dbReference type="Proteomes" id="UP000016491"/>
    </source>
</evidence>
<dbReference type="AlphaFoldDB" id="A0ABC9TQ72"/>
<proteinExistence type="predicted"/>
<evidence type="ECO:0000313" key="1">
    <source>
        <dbReference type="EMBL" id="ERI73325.1"/>
    </source>
</evidence>
<reference evidence="1 2" key="1">
    <citation type="submission" date="2013-07" db="EMBL/GenBank/DDBJ databases">
        <authorList>
            <person name="Weinstock G."/>
            <person name="Sodergren E."/>
            <person name="Wylie T."/>
            <person name="Fulton L."/>
            <person name="Fulton R."/>
            <person name="Fronick C."/>
            <person name="O'Laughlin M."/>
            <person name="Godfrey J."/>
            <person name="Miner T."/>
            <person name="Herter B."/>
            <person name="Appelbaum E."/>
            <person name="Cordes M."/>
            <person name="Lek S."/>
            <person name="Wollam A."/>
            <person name="Pepin K.H."/>
            <person name="Palsikar V.B."/>
            <person name="Mitreva M."/>
            <person name="Wilson R.K."/>
        </authorList>
    </citation>
    <scope>NUCLEOTIDE SEQUENCE [LARGE SCALE GENOMIC DNA]</scope>
    <source>
        <strain evidence="1 2">ATCC 14940</strain>
    </source>
</reference>
<sequence>MRSMQVIVCCIEKGVPYASSGGPAKALFVISIKLRAADER</sequence>